<sequence length="129" mass="14830">MERTLLQILDKLEKMETNMVTKQELAEIKAELEKVKANMATKQELQEVKAELEKVKANMATKQELQEVKANMATKPDFMLVQQAVLETNEIVKKLESKIDTHEQLLTLLSHRSLEHEAAISSIRFILTK</sequence>
<reference evidence="2 3" key="1">
    <citation type="submission" date="2013-03" db="EMBL/GenBank/DDBJ databases">
        <title>Assembly of a new bacterial strain Anoxybacillus flavithermus AK1.</title>
        <authorList>
            <person name="Rajan I."/>
            <person name="PoliReddy D."/>
            <person name="Sugumar T."/>
            <person name="Rathinam K."/>
            <person name="Alqarawi S."/>
            <person name="Khalil A.B."/>
            <person name="Sivakumar N."/>
        </authorList>
    </citation>
    <scope>NUCLEOTIDE SEQUENCE [LARGE SCALE GENOMIC DNA]</scope>
    <source>
        <strain evidence="2 3">AK1</strain>
    </source>
</reference>
<dbReference type="AlphaFoldDB" id="M8DL32"/>
<dbReference type="Proteomes" id="UP000012085">
    <property type="component" value="Unassembled WGS sequence"/>
</dbReference>
<keyword evidence="1" id="KW-0175">Coiled coil</keyword>
<organism evidence="2 3">
    <name type="scientific">Anoxybacillus flavithermus AK1</name>
    <dbReference type="NCBI Taxonomy" id="1297581"/>
    <lineage>
        <taxon>Bacteria</taxon>
        <taxon>Bacillati</taxon>
        <taxon>Bacillota</taxon>
        <taxon>Bacilli</taxon>
        <taxon>Bacillales</taxon>
        <taxon>Anoxybacillaceae</taxon>
        <taxon>Anoxybacillus</taxon>
    </lineage>
</organism>
<name>M8DL32_9BACL</name>
<dbReference type="EMBL" id="APCD01000024">
    <property type="protein sequence ID" value="EMT45095.1"/>
    <property type="molecule type" value="Genomic_DNA"/>
</dbReference>
<evidence type="ECO:0000256" key="1">
    <source>
        <dbReference type="SAM" id="Coils"/>
    </source>
</evidence>
<accession>M8DL32</accession>
<evidence type="ECO:0000313" key="2">
    <source>
        <dbReference type="EMBL" id="EMT45095.1"/>
    </source>
</evidence>
<dbReference type="RefSeq" id="WP_003398580.1">
    <property type="nucleotide sequence ID" value="NZ_APCD01000024.1"/>
</dbReference>
<reference evidence="2 3" key="2">
    <citation type="journal article" date="2015" name="Genome Announc.">
        <title>Genome Sequence of Anoxybacillus flavithermus Strain AK1, a Thermophile Isolated from a Hot Spring in Saudi Arabia.</title>
        <authorList>
            <person name="Khalil A."/>
            <person name="Sivakumar N."/>
            <person name="Qarawi S."/>
        </authorList>
    </citation>
    <scope>NUCLEOTIDE SEQUENCE [LARGE SCALE GENOMIC DNA]</scope>
    <source>
        <strain evidence="2 3">AK1</strain>
    </source>
</reference>
<comment type="caution">
    <text evidence="2">The sequence shown here is derived from an EMBL/GenBank/DDBJ whole genome shotgun (WGS) entry which is preliminary data.</text>
</comment>
<dbReference type="PATRIC" id="fig|1297581.3.peg.2389"/>
<evidence type="ECO:0000313" key="3">
    <source>
        <dbReference type="Proteomes" id="UP000012085"/>
    </source>
</evidence>
<protein>
    <submittedName>
        <fullName evidence="2">Uncharacterized protein</fullName>
    </submittedName>
</protein>
<proteinExistence type="predicted"/>
<feature type="coiled-coil region" evidence="1">
    <location>
        <begin position="18"/>
        <end position="112"/>
    </location>
</feature>
<gene>
    <name evidence="2" type="ORF">H919_11820</name>
</gene>